<dbReference type="PATRIC" id="fig|1300222.3.peg.439"/>
<dbReference type="EMBL" id="APBN01000001">
    <property type="protein sequence ID" value="EMT54367.1"/>
    <property type="molecule type" value="Genomic_DNA"/>
</dbReference>
<organism evidence="4 5">
    <name type="scientific">Brevibacillus borstelensis AK1</name>
    <dbReference type="NCBI Taxonomy" id="1300222"/>
    <lineage>
        <taxon>Bacteria</taxon>
        <taxon>Bacillati</taxon>
        <taxon>Bacillota</taxon>
        <taxon>Bacilli</taxon>
        <taxon>Bacillales</taxon>
        <taxon>Paenibacillaceae</taxon>
        <taxon>Brevibacillus</taxon>
    </lineage>
</organism>
<feature type="region of interest" description="Disordered" evidence="1">
    <location>
        <begin position="24"/>
        <end position="53"/>
    </location>
</feature>
<dbReference type="PIRSF" id="PIRSF032442">
    <property type="entry name" value="UCP032442"/>
    <property type="match status" value="1"/>
</dbReference>
<dbReference type="Gene3D" id="3.90.70.10">
    <property type="entry name" value="Cysteine proteinases"/>
    <property type="match status" value="1"/>
</dbReference>
<evidence type="ECO:0000259" key="3">
    <source>
        <dbReference type="Pfam" id="PF13529"/>
    </source>
</evidence>
<dbReference type="STRING" id="1300222.I532_02135"/>
<sequence length="261" mass="28723">MRQTAIATLTAWGVLLTGCGAAAPQTEQSQPVPSSERLSSKHPSSEQSAIPAPRLALHTNTARPAQAMLDIPVIAQNPELKNGCEVTSLAMLLQHAGHSVDKMTLARQVKKEPEPIVQQNGDIKKWGDPAEGFVGDMTGKKKGFAVYNKPLEELLRHYMGERTVNLTGESYETLLDSVAAGYPVVIWATGDFTPPTEWEYWDSDGKQIVVPFDEHAVLLVGYDETYAYVNDPLTVKKQRRVAHQALKNSWEALGKQAVTYR</sequence>
<dbReference type="PANTHER" id="PTHR37806:SF1">
    <property type="entry name" value="PEPTIDASE C39-LIKE DOMAIN-CONTAINING PROTEIN"/>
    <property type="match status" value="1"/>
</dbReference>
<feature type="chain" id="PRO_5004095286" description="Peptidase C39-like domain-containing protein" evidence="2">
    <location>
        <begin position="23"/>
        <end position="261"/>
    </location>
</feature>
<evidence type="ECO:0000313" key="5">
    <source>
        <dbReference type="Proteomes" id="UP000012081"/>
    </source>
</evidence>
<dbReference type="InterPro" id="IPR039564">
    <property type="entry name" value="Peptidase_C39-like"/>
</dbReference>
<feature type="signal peptide" evidence="2">
    <location>
        <begin position="1"/>
        <end position="22"/>
    </location>
</feature>
<feature type="domain" description="Peptidase C39-like" evidence="3">
    <location>
        <begin position="69"/>
        <end position="232"/>
    </location>
</feature>
<evidence type="ECO:0000313" key="4">
    <source>
        <dbReference type="EMBL" id="EMT54367.1"/>
    </source>
</evidence>
<gene>
    <name evidence="4" type="ORF">I532_02135</name>
</gene>
<keyword evidence="2" id="KW-0732">Signal</keyword>
<accession>M8DLK9</accession>
<dbReference type="PROSITE" id="PS51257">
    <property type="entry name" value="PROKAR_LIPOPROTEIN"/>
    <property type="match status" value="1"/>
</dbReference>
<evidence type="ECO:0000256" key="2">
    <source>
        <dbReference type="SAM" id="SignalP"/>
    </source>
</evidence>
<dbReference type="PANTHER" id="PTHR37806">
    <property type="entry name" value="LMO0724 PROTEIN"/>
    <property type="match status" value="1"/>
</dbReference>
<dbReference type="InterPro" id="IPR016997">
    <property type="entry name" value="UCP032442"/>
</dbReference>
<evidence type="ECO:0000256" key="1">
    <source>
        <dbReference type="SAM" id="MobiDB-lite"/>
    </source>
</evidence>
<keyword evidence="5" id="KW-1185">Reference proteome</keyword>
<proteinExistence type="predicted"/>
<dbReference type="Pfam" id="PF13529">
    <property type="entry name" value="Peptidase_C39_2"/>
    <property type="match status" value="1"/>
</dbReference>
<dbReference type="AlphaFoldDB" id="M8DLK9"/>
<name>M8DLK9_9BACL</name>
<reference evidence="4 5" key="1">
    <citation type="submission" date="2013-03" db="EMBL/GenBank/DDBJ databases">
        <title>Assembly of a new bacterial strain Brevibacillus borstelensis AK1.</title>
        <authorList>
            <person name="Rajan I."/>
            <person name="PoliReddy D."/>
            <person name="Sugumar T."/>
            <person name="Rathinam K."/>
            <person name="Alqarawi S."/>
            <person name="Khalil A.B."/>
            <person name="Sivakumar N."/>
        </authorList>
    </citation>
    <scope>NUCLEOTIDE SEQUENCE [LARGE SCALE GENOMIC DNA]</scope>
    <source>
        <strain evidence="4 5">AK1</strain>
    </source>
</reference>
<protein>
    <recommendedName>
        <fullName evidence="3">Peptidase C39-like domain-containing protein</fullName>
    </recommendedName>
</protein>
<feature type="compositionally biased region" description="Polar residues" evidence="1">
    <location>
        <begin position="25"/>
        <end position="48"/>
    </location>
</feature>
<comment type="caution">
    <text evidence="4">The sequence shown here is derived from an EMBL/GenBank/DDBJ whole genome shotgun (WGS) entry which is preliminary data.</text>
</comment>
<dbReference type="RefSeq" id="WP_003386105.1">
    <property type="nucleotide sequence ID" value="NZ_APBN01000001.1"/>
</dbReference>
<dbReference type="Proteomes" id="UP000012081">
    <property type="component" value="Unassembled WGS sequence"/>
</dbReference>
<dbReference type="OrthoDB" id="1164310at2"/>